<sequence>MDDTVKIKPYQTLAYVIITLTASLFIIKQFWLSAFDDQWFLFIGYCLAMLIWAVALLKQEIVFMPRALAFINIPLTGSAPLGKETQIAYTDIISCHARPGSIEIVTHSERLSVSLSLSHRLAARLRECLGAHGVRLILETRELGQDEDV</sequence>
<organism evidence="2 3">
    <name type="scientific">Shewanella insulae</name>
    <dbReference type="NCBI Taxonomy" id="2681496"/>
    <lineage>
        <taxon>Bacteria</taxon>
        <taxon>Pseudomonadati</taxon>
        <taxon>Pseudomonadota</taxon>
        <taxon>Gammaproteobacteria</taxon>
        <taxon>Alteromonadales</taxon>
        <taxon>Shewanellaceae</taxon>
        <taxon>Shewanella</taxon>
    </lineage>
</organism>
<keyword evidence="3" id="KW-1185">Reference proteome</keyword>
<dbReference type="Proteomes" id="UP000474778">
    <property type="component" value="Unassembled WGS sequence"/>
</dbReference>
<dbReference type="AlphaFoldDB" id="A0A6L7HUH4"/>
<keyword evidence="1" id="KW-0812">Transmembrane</keyword>
<comment type="caution">
    <text evidence="2">The sequence shown here is derived from an EMBL/GenBank/DDBJ whole genome shotgun (WGS) entry which is preliminary data.</text>
</comment>
<evidence type="ECO:0000313" key="3">
    <source>
        <dbReference type="Proteomes" id="UP000474778"/>
    </source>
</evidence>
<feature type="transmembrane region" description="Helical" evidence="1">
    <location>
        <begin position="38"/>
        <end position="57"/>
    </location>
</feature>
<protein>
    <submittedName>
        <fullName evidence="2">Uncharacterized protein</fullName>
    </submittedName>
</protein>
<evidence type="ECO:0000313" key="2">
    <source>
        <dbReference type="EMBL" id="MXR67825.1"/>
    </source>
</evidence>
<gene>
    <name evidence="2" type="ORF">GNT65_03955</name>
</gene>
<proteinExistence type="predicted"/>
<keyword evidence="1" id="KW-1133">Transmembrane helix</keyword>
<dbReference type="RefSeq" id="WP_160793807.1">
    <property type="nucleotide sequence ID" value="NZ_WRPA01000002.1"/>
</dbReference>
<keyword evidence="1" id="KW-0472">Membrane</keyword>
<feature type="transmembrane region" description="Helical" evidence="1">
    <location>
        <begin position="12"/>
        <end position="32"/>
    </location>
</feature>
<reference evidence="2 3" key="1">
    <citation type="submission" date="2019-12" db="EMBL/GenBank/DDBJ databases">
        <title>Shewanella insulae sp. nov., isolated from a tidal flat.</title>
        <authorList>
            <person name="Yoon J.-H."/>
        </authorList>
    </citation>
    <scope>NUCLEOTIDE SEQUENCE [LARGE SCALE GENOMIC DNA]</scope>
    <source>
        <strain evidence="2 3">JBTF-M18</strain>
    </source>
</reference>
<accession>A0A6L7HUH4</accession>
<name>A0A6L7HUH4_9GAMM</name>
<evidence type="ECO:0000256" key="1">
    <source>
        <dbReference type="SAM" id="Phobius"/>
    </source>
</evidence>
<dbReference type="EMBL" id="WRPA01000002">
    <property type="protein sequence ID" value="MXR67825.1"/>
    <property type="molecule type" value="Genomic_DNA"/>
</dbReference>